<gene>
    <name evidence="3" type="ORF">A8L45_11865</name>
</gene>
<proteinExistence type="inferred from homology"/>
<feature type="domain" description="Ketoreductase" evidence="2">
    <location>
        <begin position="203"/>
        <end position="378"/>
    </location>
</feature>
<protein>
    <submittedName>
        <fullName evidence="3">3-oxoacyl-ACP reductase</fullName>
    </submittedName>
</protein>
<dbReference type="PANTHER" id="PTHR42760:SF78">
    <property type="entry name" value="3-OXOACYL-[ACYL-CARRIER-PROTEIN] REDUCTASE [NADH]"/>
    <property type="match status" value="1"/>
</dbReference>
<dbReference type="PROSITE" id="PS00061">
    <property type="entry name" value="ADH_SHORT"/>
    <property type="match status" value="1"/>
</dbReference>
<dbReference type="GO" id="GO:0016616">
    <property type="term" value="F:oxidoreductase activity, acting on the CH-OH group of donors, NAD or NADP as acceptor"/>
    <property type="evidence" value="ECO:0007669"/>
    <property type="project" value="UniProtKB-ARBA"/>
</dbReference>
<dbReference type="SMART" id="SM00822">
    <property type="entry name" value="PKS_KR"/>
    <property type="match status" value="1"/>
</dbReference>
<keyword evidence="4" id="KW-1185">Reference proteome</keyword>
<evidence type="ECO:0000256" key="1">
    <source>
        <dbReference type="ARBA" id="ARBA00006484"/>
    </source>
</evidence>
<dbReference type="Gene3D" id="3.40.50.720">
    <property type="entry name" value="NAD(P)-binding Rossmann-like Domain"/>
    <property type="match status" value="2"/>
</dbReference>
<evidence type="ECO:0000313" key="3">
    <source>
        <dbReference type="EMBL" id="ODA32987.1"/>
    </source>
</evidence>
<name>A0A1C3EID4_9GAMM</name>
<dbReference type="OrthoDB" id="9804774at2"/>
<organism evidence="3 4">
    <name type="scientific">Veronia pacifica</name>
    <dbReference type="NCBI Taxonomy" id="1080227"/>
    <lineage>
        <taxon>Bacteria</taxon>
        <taxon>Pseudomonadati</taxon>
        <taxon>Pseudomonadota</taxon>
        <taxon>Gammaproteobacteria</taxon>
        <taxon>Vibrionales</taxon>
        <taxon>Vibrionaceae</taxon>
        <taxon>Veronia</taxon>
    </lineage>
</organism>
<dbReference type="InterPro" id="IPR002347">
    <property type="entry name" value="SDR_fam"/>
</dbReference>
<reference evidence="3 4" key="1">
    <citation type="submission" date="2016-05" db="EMBL/GenBank/DDBJ databases">
        <title>Genomic Taxonomy of the Vibrionaceae.</title>
        <authorList>
            <person name="Gomez-Gil B."/>
            <person name="Enciso-Ibarra J."/>
        </authorList>
    </citation>
    <scope>NUCLEOTIDE SEQUENCE [LARGE SCALE GENOMIC DNA]</scope>
    <source>
        <strain evidence="3 4">CAIM 1920</strain>
    </source>
</reference>
<dbReference type="Proteomes" id="UP000094936">
    <property type="component" value="Unassembled WGS sequence"/>
</dbReference>
<dbReference type="SUPFAM" id="SSF51735">
    <property type="entry name" value="NAD(P)-binding Rossmann-fold domains"/>
    <property type="match status" value="1"/>
</dbReference>
<dbReference type="NCBIfam" id="NF006110">
    <property type="entry name" value="PRK08261.1"/>
    <property type="match status" value="1"/>
</dbReference>
<dbReference type="PRINTS" id="PR00080">
    <property type="entry name" value="SDRFAMILY"/>
</dbReference>
<dbReference type="EMBL" id="LYBM01000020">
    <property type="protein sequence ID" value="ODA32987.1"/>
    <property type="molecule type" value="Genomic_DNA"/>
</dbReference>
<dbReference type="PANTHER" id="PTHR42760">
    <property type="entry name" value="SHORT-CHAIN DEHYDROGENASES/REDUCTASES FAMILY MEMBER"/>
    <property type="match status" value="1"/>
</dbReference>
<dbReference type="Pfam" id="PF13561">
    <property type="entry name" value="adh_short_C2"/>
    <property type="match status" value="1"/>
</dbReference>
<evidence type="ECO:0000313" key="4">
    <source>
        <dbReference type="Proteomes" id="UP000094936"/>
    </source>
</evidence>
<dbReference type="InterPro" id="IPR057326">
    <property type="entry name" value="KR_dom"/>
</dbReference>
<dbReference type="InterPro" id="IPR020904">
    <property type="entry name" value="Sc_DH/Rdtase_CS"/>
</dbReference>
<evidence type="ECO:0000259" key="2">
    <source>
        <dbReference type="SMART" id="SM00822"/>
    </source>
</evidence>
<accession>A0A1C3EID4</accession>
<dbReference type="InterPro" id="IPR036291">
    <property type="entry name" value="NAD(P)-bd_dom_sf"/>
</dbReference>
<comment type="similarity">
    <text evidence="1">Belongs to the short-chain dehydrogenases/reductases (SDR) family.</text>
</comment>
<sequence>MMDGYMRFTRSTIGSKLSKILGLPVPPRLDRDYNFTPSQQDVVQFGAPQGQRADKVIRDQVKSLGFAVSELNVTTAYGLIFDATSISDLSELKSLHSFFKPAIRTLRSCGRVLIIGRPPEQCTTSDQRIAQRSLSGFVRSLGKELRKGGTAQLVQVAEGAEKGLSSTLAFFLSPRSAYVSAQTVRIMTADNSEDWDKGRLDGKRALITGASRGIGKAIAERFASRGATVVGLDIPAAEAQLTKLMKGLGGEAILANLANEDAARQVAAALAEPVDIIVHNAGVTRDKSLAAMKSDAWEMTLAINLEAPVRLTETLLSNQKINDNGRIVGVASISGIAGNKGQTNYATSKAGVIGFVDAFSANPELTKKGISVNAVAPGFIETEMTAKIPFGVRQVGRRISSLQQGGLPEDVAETILWFADSASGPVTGNTVRVCGQSLLGA</sequence>
<dbReference type="FunFam" id="3.40.50.720:FF:000338">
    <property type="entry name" value="3-oxoacyl-ACP reductase FabG"/>
    <property type="match status" value="1"/>
</dbReference>
<dbReference type="PRINTS" id="PR00081">
    <property type="entry name" value="GDHRDH"/>
</dbReference>
<comment type="caution">
    <text evidence="3">The sequence shown here is derived from an EMBL/GenBank/DDBJ whole genome shotgun (WGS) entry which is preliminary data.</text>
</comment>
<dbReference type="AlphaFoldDB" id="A0A1C3EID4"/>
<dbReference type="STRING" id="1080227.A8L45_11865"/>